<keyword evidence="10" id="KW-0472">Membrane</keyword>
<dbReference type="PANTHER" id="PTHR30570:SF1">
    <property type="entry name" value="PHOSPHATE-BINDING PROTEIN PSTS"/>
    <property type="match status" value="1"/>
</dbReference>
<evidence type="ECO:0000256" key="1">
    <source>
        <dbReference type="ARBA" id="ARBA00002841"/>
    </source>
</evidence>
<evidence type="ECO:0000259" key="11">
    <source>
        <dbReference type="Pfam" id="PF12849"/>
    </source>
</evidence>
<proteinExistence type="inferred from homology"/>
<sequence>MKRKKIKLLAGAMIIAMIGAVFTGCGNNSTSNDGTVTITVSGSTSVGPLMEKIAEKYEEENSNISIEINQTGSSAGIKDAMDGISQIGMSSRDLKDEEAAKVKATVLAYDGVAVITNTGNSVKELTIGQIRDIFTGKITNWSEVGGSNAPIVVVSREAGSGTRTAFEEGVEYSEEELVKDAIISKGNGDVKTTVSTNENAIGFVSFEYVDDAISSINVNGIEPTAANVKAGSYALSRPFLAVTNEQYITEDSQKLIDYITSEEGQQIVEDNKLITID</sequence>
<comment type="caution">
    <text evidence="12">The sequence shown here is derived from an EMBL/GenBank/DDBJ whole genome shotgun (WGS) entry which is preliminary data.</text>
</comment>
<evidence type="ECO:0000256" key="4">
    <source>
        <dbReference type="ARBA" id="ARBA00011529"/>
    </source>
</evidence>
<feature type="chain" id="PRO_5039750494" description="Phosphate-binding protein" evidence="10">
    <location>
        <begin position="24"/>
        <end position="277"/>
    </location>
</feature>
<evidence type="ECO:0000313" key="13">
    <source>
        <dbReference type="Proteomes" id="UP000662088"/>
    </source>
</evidence>
<dbReference type="PANTHER" id="PTHR30570">
    <property type="entry name" value="PERIPLASMIC PHOSPHATE BINDING COMPONENT OF PHOSPHATE ABC TRANSPORTER"/>
    <property type="match status" value="1"/>
</dbReference>
<dbReference type="InterPro" id="IPR050811">
    <property type="entry name" value="Phosphate_ABC_transporter"/>
</dbReference>
<protein>
    <recommendedName>
        <fullName evidence="10">Phosphate-binding protein</fullName>
    </recommendedName>
</protein>
<keyword evidence="5 10" id="KW-0813">Transport</keyword>
<evidence type="ECO:0000256" key="7">
    <source>
        <dbReference type="ARBA" id="ARBA00022729"/>
    </source>
</evidence>
<dbReference type="SUPFAM" id="SSF53850">
    <property type="entry name" value="Periplasmic binding protein-like II"/>
    <property type="match status" value="1"/>
</dbReference>
<evidence type="ECO:0000256" key="6">
    <source>
        <dbReference type="ARBA" id="ARBA00022592"/>
    </source>
</evidence>
<reference evidence="12" key="1">
    <citation type="submission" date="2020-08" db="EMBL/GenBank/DDBJ databases">
        <title>Genome public.</title>
        <authorList>
            <person name="Liu C."/>
            <person name="Sun Q."/>
        </authorList>
    </citation>
    <scope>NUCLEOTIDE SEQUENCE</scope>
    <source>
        <strain evidence="12">NSJ-42</strain>
    </source>
</reference>
<evidence type="ECO:0000256" key="5">
    <source>
        <dbReference type="ARBA" id="ARBA00022448"/>
    </source>
</evidence>
<evidence type="ECO:0000256" key="10">
    <source>
        <dbReference type="RuleBase" id="RU367119"/>
    </source>
</evidence>
<keyword evidence="9 10" id="KW-0449">Lipoprotein</keyword>
<dbReference type="GO" id="GO:0006817">
    <property type="term" value="P:phosphate ion transport"/>
    <property type="evidence" value="ECO:0007669"/>
    <property type="project" value="UniProtKB-UniRule"/>
</dbReference>
<dbReference type="AlphaFoldDB" id="A0A8I0DN99"/>
<comment type="similarity">
    <text evidence="3 10">Belongs to the PstS family.</text>
</comment>
<comment type="function">
    <text evidence="10">Involved in the system for phosphate transport across the cytoplasmic membrane.</text>
</comment>
<dbReference type="PROSITE" id="PS51257">
    <property type="entry name" value="PROKAR_LIPOPROTEIN"/>
    <property type="match status" value="1"/>
</dbReference>
<dbReference type="CDD" id="cd13653">
    <property type="entry name" value="PBP2_phosphate_like_1"/>
    <property type="match status" value="1"/>
</dbReference>
<dbReference type="Pfam" id="PF12849">
    <property type="entry name" value="PBP_like_2"/>
    <property type="match status" value="1"/>
</dbReference>
<evidence type="ECO:0000256" key="3">
    <source>
        <dbReference type="ARBA" id="ARBA00008725"/>
    </source>
</evidence>
<dbReference type="GO" id="GO:0042301">
    <property type="term" value="F:phosphate ion binding"/>
    <property type="evidence" value="ECO:0007669"/>
    <property type="project" value="UniProtKB-UniRule"/>
</dbReference>
<gene>
    <name evidence="12" type="ORF">H8R92_05740</name>
</gene>
<keyword evidence="6 10" id="KW-0592">Phosphate transport</keyword>
<keyword evidence="10" id="KW-1003">Cell membrane</keyword>
<comment type="subcellular location">
    <subcellularLocation>
        <location evidence="2 10">Cell membrane</location>
        <topology evidence="2 10">Lipid-anchor</topology>
    </subcellularLocation>
</comment>
<comment type="function">
    <text evidence="1">Part of the ABC transporter complex PstSACB involved in phosphate import.</text>
</comment>
<evidence type="ECO:0000256" key="2">
    <source>
        <dbReference type="ARBA" id="ARBA00004193"/>
    </source>
</evidence>
<evidence type="ECO:0000256" key="8">
    <source>
        <dbReference type="ARBA" id="ARBA00023139"/>
    </source>
</evidence>
<dbReference type="InterPro" id="IPR024370">
    <property type="entry name" value="PBP_domain"/>
</dbReference>
<dbReference type="EMBL" id="JACOOQ010000007">
    <property type="protein sequence ID" value="MBC5639940.1"/>
    <property type="molecule type" value="Genomic_DNA"/>
</dbReference>
<dbReference type="RefSeq" id="WP_186834941.1">
    <property type="nucleotide sequence ID" value="NZ_JACOOQ010000007.1"/>
</dbReference>
<comment type="subunit">
    <text evidence="4 10">The complex is composed of two ATP-binding proteins (PstB), two transmembrane proteins (PstC and PstA) and a solute-binding protein (PstS).</text>
</comment>
<evidence type="ECO:0000313" key="12">
    <source>
        <dbReference type="EMBL" id="MBC5639940.1"/>
    </source>
</evidence>
<dbReference type="NCBIfam" id="TIGR02136">
    <property type="entry name" value="ptsS_2"/>
    <property type="match status" value="1"/>
</dbReference>
<name>A0A8I0DN99_9CLOT</name>
<keyword evidence="13" id="KW-1185">Reference proteome</keyword>
<dbReference type="Proteomes" id="UP000662088">
    <property type="component" value="Unassembled WGS sequence"/>
</dbReference>
<accession>A0A8I0DN99</accession>
<keyword evidence="7 10" id="KW-0732">Signal</keyword>
<keyword evidence="8 10" id="KW-0564">Palmitate</keyword>
<dbReference type="Gene3D" id="3.40.190.10">
    <property type="entry name" value="Periplasmic binding protein-like II"/>
    <property type="match status" value="2"/>
</dbReference>
<evidence type="ECO:0000256" key="9">
    <source>
        <dbReference type="ARBA" id="ARBA00023288"/>
    </source>
</evidence>
<feature type="signal peptide" evidence="10">
    <location>
        <begin position="1"/>
        <end position="23"/>
    </location>
</feature>
<organism evidence="12 13">
    <name type="scientific">Clostridium lentum</name>
    <dbReference type="NCBI Taxonomy" id="2763037"/>
    <lineage>
        <taxon>Bacteria</taxon>
        <taxon>Bacillati</taxon>
        <taxon>Bacillota</taxon>
        <taxon>Clostridia</taxon>
        <taxon>Eubacteriales</taxon>
        <taxon>Clostridiaceae</taxon>
        <taxon>Clostridium</taxon>
    </lineage>
</organism>
<dbReference type="InterPro" id="IPR011862">
    <property type="entry name" value="Phos-bd"/>
</dbReference>
<dbReference type="GO" id="GO:0005886">
    <property type="term" value="C:plasma membrane"/>
    <property type="evidence" value="ECO:0007669"/>
    <property type="project" value="UniProtKB-SubCell"/>
</dbReference>
<feature type="domain" description="PBP" evidence="11">
    <location>
        <begin position="31"/>
        <end position="263"/>
    </location>
</feature>